<dbReference type="AlphaFoldDB" id="A0A7W4KAM6"/>
<name>A0A7W4KAM6_9PROT</name>
<dbReference type="EMBL" id="JABEQK010000001">
    <property type="protein sequence ID" value="MBB2203429.1"/>
    <property type="molecule type" value="Genomic_DNA"/>
</dbReference>
<evidence type="ECO:0000313" key="2">
    <source>
        <dbReference type="Proteomes" id="UP000540556"/>
    </source>
</evidence>
<accession>A0A7W4KAM6</accession>
<organism evidence="1 2">
    <name type="scientific">Gluconacetobacter takamatsuzukensis</name>
    <dbReference type="NCBI Taxonomy" id="1286190"/>
    <lineage>
        <taxon>Bacteria</taxon>
        <taxon>Pseudomonadati</taxon>
        <taxon>Pseudomonadota</taxon>
        <taxon>Alphaproteobacteria</taxon>
        <taxon>Acetobacterales</taxon>
        <taxon>Acetobacteraceae</taxon>
        <taxon>Gluconacetobacter</taxon>
    </lineage>
</organism>
<protein>
    <submittedName>
        <fullName evidence="1">Uncharacterized protein</fullName>
    </submittedName>
</protein>
<dbReference type="Proteomes" id="UP000540556">
    <property type="component" value="Unassembled WGS sequence"/>
</dbReference>
<dbReference type="RefSeq" id="WP_182947093.1">
    <property type="nucleotide sequence ID" value="NZ_JABEQK010000001.1"/>
</dbReference>
<evidence type="ECO:0000313" key="1">
    <source>
        <dbReference type="EMBL" id="MBB2203429.1"/>
    </source>
</evidence>
<keyword evidence="2" id="KW-1185">Reference proteome</keyword>
<proteinExistence type="predicted"/>
<gene>
    <name evidence="1" type="ORF">HLH27_00115</name>
</gene>
<comment type="caution">
    <text evidence="1">The sequence shown here is derived from an EMBL/GenBank/DDBJ whole genome shotgun (WGS) entry which is preliminary data.</text>
</comment>
<sequence>MSKLIMKKISDFFCNFVRKTKATFKSMLTLKTSDKIAAVAAVISVAAAAATVWSSYFSKDQALSARLSAKAALDTLQRSDENLVILTDVDRDAPVTLSGMIIGNYLAFSIKFSAHAVIINTGGSPAIVMDSIVETDSTASQLESRVDIFDASDGAPWSKLAVIQPNDPLRLILRGSLSSSSRRSPSVTKDLLGLFTQTEVQSGRLDRQFSSFAALREEIQKRYGEGVGREFDSFLYGPAYKSGPISSTPWSEKGEVGFSRIILKLSTASHRVYRSSPGLLVVGPDPSYSIQ</sequence>
<reference evidence="1 2" key="1">
    <citation type="submission" date="2020-04" db="EMBL/GenBank/DDBJ databases">
        <title>Description of novel Gluconacetobacter.</title>
        <authorList>
            <person name="Sombolestani A."/>
        </authorList>
    </citation>
    <scope>NUCLEOTIDE SEQUENCE [LARGE SCALE GENOMIC DNA]</scope>
    <source>
        <strain evidence="1 2">LMG 27800</strain>
    </source>
</reference>